<accession>A0A6Y2RPJ4</accession>
<keyword evidence="1" id="KW-0175">Coiled coil</keyword>
<dbReference type="EMBL" id="DAAGUK010000001">
    <property type="protein sequence ID" value="HAB4598157.1"/>
    <property type="molecule type" value="Genomic_DNA"/>
</dbReference>
<organism evidence="2">
    <name type="scientific">Salmonella enterica I</name>
    <dbReference type="NCBI Taxonomy" id="59201"/>
    <lineage>
        <taxon>Bacteria</taxon>
        <taxon>Pseudomonadati</taxon>
        <taxon>Pseudomonadota</taxon>
        <taxon>Gammaproteobacteria</taxon>
        <taxon>Enterobacterales</taxon>
        <taxon>Enterobacteriaceae</taxon>
        <taxon>Salmonella</taxon>
    </lineage>
</organism>
<reference evidence="2" key="1">
    <citation type="journal article" date="2018" name="Genome Biol.">
        <title>SKESA: strategic k-mer extension for scrupulous assemblies.</title>
        <authorList>
            <person name="Souvorov A."/>
            <person name="Agarwala R."/>
            <person name="Lipman D.J."/>
        </authorList>
    </citation>
    <scope>NUCLEOTIDE SEQUENCE</scope>
    <source>
        <strain evidence="2">Salmonella enterica</strain>
    </source>
</reference>
<sequence>MITQLAQHQPDYQTKLADIEQRLQQLEAIQAQWLRRAKTQQLVATENVLSGEVITEGKIRTLAQLFALEYQQLMQEND</sequence>
<feature type="coiled-coil region" evidence="1">
    <location>
        <begin position="9"/>
        <end position="36"/>
    </location>
</feature>
<name>A0A6Y2RPJ4_SALET</name>
<dbReference type="AlphaFoldDB" id="A0A6Y2RPJ4"/>
<reference evidence="2" key="2">
    <citation type="submission" date="2019-10" db="EMBL/GenBank/DDBJ databases">
        <authorList>
            <consortium name="NCBI Pathogen Detection Project"/>
        </authorList>
    </citation>
    <scope>NUCLEOTIDE SEQUENCE</scope>
    <source>
        <strain evidence="2">Salmonella enterica</strain>
    </source>
</reference>
<evidence type="ECO:0000256" key="1">
    <source>
        <dbReference type="SAM" id="Coils"/>
    </source>
</evidence>
<comment type="caution">
    <text evidence="2">The sequence shown here is derived from an EMBL/GenBank/DDBJ whole genome shotgun (WGS) entry which is preliminary data.</text>
</comment>
<evidence type="ECO:0000313" key="2">
    <source>
        <dbReference type="EMBL" id="HAB4598157.1"/>
    </source>
</evidence>
<protein>
    <submittedName>
        <fullName evidence="2">Uncharacterized protein</fullName>
    </submittedName>
</protein>
<gene>
    <name evidence="2" type="ORF">GB005_06580</name>
</gene>
<proteinExistence type="predicted"/>